<feature type="region of interest" description="Disordered" evidence="1">
    <location>
        <begin position="87"/>
        <end position="108"/>
    </location>
</feature>
<dbReference type="PROSITE" id="PS00197">
    <property type="entry name" value="2FE2S_FER_1"/>
    <property type="match status" value="1"/>
</dbReference>
<evidence type="ECO:0000259" key="2">
    <source>
        <dbReference type="Pfam" id="PF00111"/>
    </source>
</evidence>
<dbReference type="InterPro" id="IPR001041">
    <property type="entry name" value="2Fe-2S_ferredoxin-type"/>
</dbReference>
<keyword evidence="4" id="KW-1185">Reference proteome</keyword>
<dbReference type="Proteomes" id="UP000190683">
    <property type="component" value="Unassembled WGS sequence"/>
</dbReference>
<dbReference type="AlphaFoldDB" id="A0A1T0CWT1"/>
<feature type="domain" description="2Fe-2S ferredoxin-type" evidence="2">
    <location>
        <begin position="12"/>
        <end position="75"/>
    </location>
</feature>
<organism evidence="3 4">
    <name type="scientific">Moraxella porci DSM 25326</name>
    <dbReference type="NCBI Taxonomy" id="573983"/>
    <lineage>
        <taxon>Bacteria</taxon>
        <taxon>Pseudomonadati</taxon>
        <taxon>Pseudomonadota</taxon>
        <taxon>Gammaproteobacteria</taxon>
        <taxon>Moraxellales</taxon>
        <taxon>Moraxellaceae</taxon>
        <taxon>Moraxella</taxon>
    </lineage>
</organism>
<dbReference type="CDD" id="cd00207">
    <property type="entry name" value="fer2"/>
    <property type="match status" value="1"/>
</dbReference>
<dbReference type="Pfam" id="PF00111">
    <property type="entry name" value="Fer2"/>
    <property type="match status" value="1"/>
</dbReference>
<dbReference type="InterPro" id="IPR006058">
    <property type="entry name" value="2Fe2S_fd_BS"/>
</dbReference>
<evidence type="ECO:0000313" key="3">
    <source>
        <dbReference type="EMBL" id="OOS26775.1"/>
    </source>
</evidence>
<dbReference type="InterPro" id="IPR036010">
    <property type="entry name" value="2Fe-2S_ferredoxin-like_sf"/>
</dbReference>
<proteinExistence type="predicted"/>
<dbReference type="RefSeq" id="WP_078317171.1">
    <property type="nucleotide sequence ID" value="NZ_MUYV01000001.1"/>
</dbReference>
<name>A0A1T0CWT1_9GAMM</name>
<reference evidence="3 4" key="1">
    <citation type="submission" date="2017-02" db="EMBL/GenBank/DDBJ databases">
        <title>Draft genome sequence of Moraxella porci CCUG 54912T type strain.</title>
        <authorList>
            <person name="Salva-Serra F."/>
            <person name="Engstrom-Jakobsson H."/>
            <person name="Thorell K."/>
            <person name="Jaen-Luchoro D."/>
            <person name="Gonzales-Siles L."/>
            <person name="Karlsson R."/>
            <person name="Yazdan S."/>
            <person name="Boulund F."/>
            <person name="Johnning A."/>
            <person name="Engstrand L."/>
            <person name="Kristiansson E."/>
            <person name="Moore E."/>
        </authorList>
    </citation>
    <scope>NUCLEOTIDE SEQUENCE [LARGE SCALE GENOMIC DNA]</scope>
    <source>
        <strain evidence="3 4">CCUG 54912</strain>
    </source>
</reference>
<dbReference type="STRING" id="573983.B0681_02635"/>
<gene>
    <name evidence="3" type="ORF">B0681_02635</name>
</gene>
<protein>
    <submittedName>
        <fullName evidence="3">(2Fe-2S)-binding protein</fullName>
    </submittedName>
</protein>
<comment type="caution">
    <text evidence="3">The sequence shown here is derived from an EMBL/GenBank/DDBJ whole genome shotgun (WGS) entry which is preliminary data.</text>
</comment>
<sequence>MGWVFTDEARFYLHDNESLLDGMIRTEHQTVRYECRQGYCGACRMNLVTNTGTVRYVRAPIAVLNDNEVLACCCVLDGTAKVSYYPNNDNQPSLFPDAADDFETRRSK</sequence>
<evidence type="ECO:0000313" key="4">
    <source>
        <dbReference type="Proteomes" id="UP000190683"/>
    </source>
</evidence>
<accession>A0A1T0CWT1</accession>
<dbReference type="Gene3D" id="3.10.20.30">
    <property type="match status" value="1"/>
</dbReference>
<dbReference type="InterPro" id="IPR012675">
    <property type="entry name" value="Beta-grasp_dom_sf"/>
</dbReference>
<dbReference type="EMBL" id="MUYV01000001">
    <property type="protein sequence ID" value="OOS26775.1"/>
    <property type="molecule type" value="Genomic_DNA"/>
</dbReference>
<dbReference type="SUPFAM" id="SSF54292">
    <property type="entry name" value="2Fe-2S ferredoxin-like"/>
    <property type="match status" value="1"/>
</dbReference>
<evidence type="ECO:0000256" key="1">
    <source>
        <dbReference type="SAM" id="MobiDB-lite"/>
    </source>
</evidence>
<dbReference type="GO" id="GO:0051537">
    <property type="term" value="F:2 iron, 2 sulfur cluster binding"/>
    <property type="evidence" value="ECO:0007669"/>
    <property type="project" value="InterPro"/>
</dbReference>